<dbReference type="GO" id="GO:0006508">
    <property type="term" value="P:proteolysis"/>
    <property type="evidence" value="ECO:0007669"/>
    <property type="project" value="InterPro"/>
</dbReference>
<dbReference type="InterPro" id="IPR011600">
    <property type="entry name" value="Pept_C14_caspase"/>
</dbReference>
<gene>
    <name evidence="3" type="ORF">PC9H_007522</name>
</gene>
<organism evidence="3 4">
    <name type="scientific">Pleurotus ostreatus</name>
    <name type="common">Oyster mushroom</name>
    <name type="synonym">White-rot fungus</name>
    <dbReference type="NCBI Taxonomy" id="5322"/>
    <lineage>
        <taxon>Eukaryota</taxon>
        <taxon>Fungi</taxon>
        <taxon>Dikarya</taxon>
        <taxon>Basidiomycota</taxon>
        <taxon>Agaricomycotina</taxon>
        <taxon>Agaricomycetes</taxon>
        <taxon>Agaricomycetidae</taxon>
        <taxon>Agaricales</taxon>
        <taxon>Pleurotineae</taxon>
        <taxon>Pleurotaceae</taxon>
        <taxon>Pleurotus</taxon>
    </lineage>
</organism>
<dbReference type="GeneID" id="59377340"/>
<evidence type="ECO:0000256" key="1">
    <source>
        <dbReference type="ARBA" id="ARBA00009005"/>
    </source>
</evidence>
<dbReference type="PANTHER" id="PTHR48104">
    <property type="entry name" value="METACASPASE-4"/>
    <property type="match status" value="1"/>
</dbReference>
<proteinExistence type="inferred from homology"/>
<dbReference type="GO" id="GO:0005737">
    <property type="term" value="C:cytoplasm"/>
    <property type="evidence" value="ECO:0007669"/>
    <property type="project" value="TreeGrafter"/>
</dbReference>
<comment type="caution">
    <text evidence="3">The sequence shown here is derived from an EMBL/GenBank/DDBJ whole genome shotgun (WGS) entry which is preliminary data.</text>
</comment>
<dbReference type="InterPro" id="IPR050452">
    <property type="entry name" value="Metacaspase"/>
</dbReference>
<evidence type="ECO:0000259" key="2">
    <source>
        <dbReference type="Pfam" id="PF00656"/>
    </source>
</evidence>
<name>A0A8H6ZTR3_PLEOS</name>
<dbReference type="Gene3D" id="3.40.50.1460">
    <property type="match status" value="1"/>
</dbReference>
<accession>A0A8H6ZTR3</accession>
<keyword evidence="4" id="KW-1185">Reference proteome</keyword>
<dbReference type="Proteomes" id="UP000623687">
    <property type="component" value="Unassembled WGS sequence"/>
</dbReference>
<dbReference type="Pfam" id="PF00656">
    <property type="entry name" value="Peptidase_C14"/>
    <property type="match status" value="1"/>
</dbReference>
<evidence type="ECO:0000313" key="3">
    <source>
        <dbReference type="EMBL" id="KAF7428301.1"/>
    </source>
</evidence>
<dbReference type="PANTHER" id="PTHR48104:SF30">
    <property type="entry name" value="METACASPASE-1"/>
    <property type="match status" value="1"/>
</dbReference>
<dbReference type="AlphaFoldDB" id="A0A8H6ZTR3"/>
<dbReference type="EMBL" id="JACETU010000005">
    <property type="protein sequence ID" value="KAF7428301.1"/>
    <property type="molecule type" value="Genomic_DNA"/>
</dbReference>
<comment type="similarity">
    <text evidence="1">Belongs to the peptidase C14B family.</text>
</comment>
<sequence length="650" mass="71926">MPSSRLFALIVGIDAYKSGSIWNLESCVQDAKKVQAWLTHDLCVPKDQICMLLDHKATKAAIEDRFMSHLVRNPAIERGDAILIYFAGHGSVIPAPKNWFEGESRASLTDTVEVLCPHDHHTKASTGRNAGISDRSMQALLTELCKAKGDNVTLILDCCFSPRQTKELLRERRSLRWTPSPKSDSSDLLSGLWGGASAQKPARNNGFYRVDAPTHVLIAACRPGEGAAEGKEGGRLTAALLEASATLQLHNLTYTQLVNRLAAMMSANQVPMCAGRHKERVLFNGVPFVPDARFVPAGLDEEKRLRVEVGSIHGVVLGSELTLHHHNIRGSLNAVLTGLKVLEVHPTWSVCKPSTPGFHSPRRAWAKIRKWHNRPPFRIHLKKTLTSLLRICRLSRHIPSKLTDDETDTKGTMNLLRVRSSQAHLSLGFSGNSAHIEHHDDLMSLCRRVVRIDNTMGALSLLDKAARFHLHLHRRNPESPLRNLVQMELYKLDPISWRKTGTNLLKDGQAKIDYEKDALYSVVMLNNSQVDLWPSLVYMDPNCYGITMLYHPNAKSKAPPLPKSSRLEVGTGGAGSEALSFELKHGKPLDSGFLKLFVTTSFVSMSVIEQGPLLSLQTAATAVTDNSFSKAGPDELWDTTHACINIQRMA</sequence>
<dbReference type="VEuPathDB" id="FungiDB:PC9H_007522"/>
<evidence type="ECO:0000313" key="4">
    <source>
        <dbReference type="Proteomes" id="UP000623687"/>
    </source>
</evidence>
<dbReference type="GO" id="GO:0004197">
    <property type="term" value="F:cysteine-type endopeptidase activity"/>
    <property type="evidence" value="ECO:0007669"/>
    <property type="project" value="InterPro"/>
</dbReference>
<dbReference type="RefSeq" id="XP_036630673.1">
    <property type="nucleotide sequence ID" value="XM_036777053.1"/>
</dbReference>
<protein>
    <recommendedName>
        <fullName evidence="2">Peptidase C14 caspase domain-containing protein</fullName>
    </recommendedName>
</protein>
<feature type="domain" description="Peptidase C14 caspase" evidence="2">
    <location>
        <begin position="7"/>
        <end position="275"/>
    </location>
</feature>
<reference evidence="3" key="1">
    <citation type="submission" date="2019-07" db="EMBL/GenBank/DDBJ databases">
        <authorList>
            <person name="Palmer J.M."/>
        </authorList>
    </citation>
    <scope>NUCLEOTIDE SEQUENCE</scope>
    <source>
        <strain evidence="3">PC9</strain>
    </source>
</reference>
<dbReference type="OrthoDB" id="3223806at2759"/>